<dbReference type="GeneID" id="96301567"/>
<name>A0A1I3ZNA3_9ACTN</name>
<dbReference type="AlphaFoldDB" id="A0A1I3ZNA3"/>
<dbReference type="RefSeq" id="WP_143121125.1">
    <property type="nucleotide sequence ID" value="NZ_FOQY01000025.1"/>
</dbReference>
<dbReference type="InterPro" id="IPR036736">
    <property type="entry name" value="ACP-like_sf"/>
</dbReference>
<proteinExistence type="predicted"/>
<evidence type="ECO:0000259" key="1">
    <source>
        <dbReference type="Pfam" id="PF00550"/>
    </source>
</evidence>
<accession>A0A1I3ZNA3</accession>
<dbReference type="SUPFAM" id="SSF47336">
    <property type="entry name" value="ACP-like"/>
    <property type="match status" value="1"/>
</dbReference>
<protein>
    <submittedName>
        <fullName evidence="2">Phosphopantetheine attachment site</fullName>
    </submittedName>
</protein>
<dbReference type="EMBL" id="FOQY01000025">
    <property type="protein sequence ID" value="SFK45029.1"/>
    <property type="molecule type" value="Genomic_DNA"/>
</dbReference>
<sequence>MTARHAADADAIPGGAVRRAAGADGASGLAARLAAMISTACDGRLTAEEVLASGASLSALGVTSLALLRLIDAVEDEFDVDLDLGGGASYLDSFPLLVGYVDARTS</sequence>
<organism evidence="2 3">
    <name type="scientific">Streptosporangium canum</name>
    <dbReference type="NCBI Taxonomy" id="324952"/>
    <lineage>
        <taxon>Bacteria</taxon>
        <taxon>Bacillati</taxon>
        <taxon>Actinomycetota</taxon>
        <taxon>Actinomycetes</taxon>
        <taxon>Streptosporangiales</taxon>
        <taxon>Streptosporangiaceae</taxon>
        <taxon>Streptosporangium</taxon>
    </lineage>
</organism>
<reference evidence="3" key="1">
    <citation type="submission" date="2016-10" db="EMBL/GenBank/DDBJ databases">
        <authorList>
            <person name="Varghese N."/>
            <person name="Submissions S."/>
        </authorList>
    </citation>
    <scope>NUCLEOTIDE SEQUENCE [LARGE SCALE GENOMIC DNA]</scope>
    <source>
        <strain evidence="3">CGMCC 4.2126</strain>
    </source>
</reference>
<feature type="domain" description="Carrier" evidence="1">
    <location>
        <begin position="48"/>
        <end position="84"/>
    </location>
</feature>
<keyword evidence="3" id="KW-1185">Reference proteome</keyword>
<dbReference type="InterPro" id="IPR009081">
    <property type="entry name" value="PP-bd_ACP"/>
</dbReference>
<evidence type="ECO:0000313" key="3">
    <source>
        <dbReference type="Proteomes" id="UP000199111"/>
    </source>
</evidence>
<evidence type="ECO:0000313" key="2">
    <source>
        <dbReference type="EMBL" id="SFK45029.1"/>
    </source>
</evidence>
<gene>
    <name evidence="2" type="ORF">SAMN05216275_12587</name>
</gene>
<dbReference type="Pfam" id="PF00550">
    <property type="entry name" value="PP-binding"/>
    <property type="match status" value="1"/>
</dbReference>
<dbReference type="Proteomes" id="UP000199111">
    <property type="component" value="Unassembled WGS sequence"/>
</dbReference>
<dbReference type="Gene3D" id="1.10.1200.10">
    <property type="entry name" value="ACP-like"/>
    <property type="match status" value="1"/>
</dbReference>